<dbReference type="GO" id="GO:0009424">
    <property type="term" value="C:bacterial-type flagellum hook"/>
    <property type="evidence" value="ECO:0007669"/>
    <property type="project" value="InterPro"/>
</dbReference>
<keyword evidence="3" id="KW-0975">Bacterial flagellum</keyword>
<gene>
    <name evidence="6" type="primary">flgL</name>
    <name evidence="6" type="ORF">HG66A1_08680</name>
</gene>
<proteinExistence type="inferred from homology"/>
<keyword evidence="6" id="KW-0969">Cilium</keyword>
<evidence type="ECO:0000313" key="6">
    <source>
        <dbReference type="EMBL" id="QDT19104.1"/>
    </source>
</evidence>
<dbReference type="InterPro" id="IPR001029">
    <property type="entry name" value="Flagellin_N"/>
</dbReference>
<sequence length="753" mass="78286">MNIGPLLPGRLPSTMLSERLKSSLNSNARELSNLQQQVATGQKFSLLSESPAAALRTIILQSTLERQLQYQTNISTNQSLLAMSETAMNSVGDALNTAKTLALSGVGSTVSDAERVALADQVAALRTQAINAGNTTFRGQYLFSGSLTNVPPFQELADGQVVYNGDGHQVQSYIDTQTLLANNFDGISAFAASSPEIGSDIDPALTLQTRIADLHSGRGAKLGSISVTLDNGTPETQTIDLSRVETIQDLKTVLENAFSGSPVTLTVDIDPSSQNGLRLTPSAGTVAVSNVSGSNLATQLGIASTAVAQINGGDLDPGITLQTTLASLNGGTGIGSTVGTGLVINNGGETHTVDLSTATTIEDVFNLIRTADPNLNLGINEARNGLAISSRISGADFSIGENNGGSNAAGLGIATFSASTPLSELNYGRGVDVNSSNKLQINRRDGSTINIDLSGATTVQDVLDKINDFETFDGTTPLADLNLGQGVPVGATTLDITRRDGSVVNVSLAGDATVQDVLDSINAVDPGNLVASIDPDTNAIRITDNSGTGPLSVASNAVSDALGLAVSETGTDNSVPLQGNFIPIKLQATLNTTGNGITIYDASGTGPLEIPPIELAYALGIDGTESGSDPLVGLQGKEPNPKEATGVLNLLSRLETALRNNDNQGIERIGVKLDAEINRVNGVRSEIGNRLSILEDASGRLQDQELQIREAISRDFDTDLTEVIVEITQRQTAFQANLQVTSQALQLTLLSFL</sequence>
<evidence type="ECO:0000313" key="7">
    <source>
        <dbReference type="Proteomes" id="UP000320421"/>
    </source>
</evidence>
<dbReference type="Pfam" id="PF00700">
    <property type="entry name" value="Flagellin_C"/>
    <property type="match status" value="1"/>
</dbReference>
<keyword evidence="6" id="KW-0966">Cell projection</keyword>
<evidence type="ECO:0000259" key="5">
    <source>
        <dbReference type="Pfam" id="PF00700"/>
    </source>
</evidence>
<feature type="domain" description="Flagellin N-terminal" evidence="4">
    <location>
        <begin position="15"/>
        <end position="147"/>
    </location>
</feature>
<dbReference type="SUPFAM" id="SSF64518">
    <property type="entry name" value="Phase 1 flagellin"/>
    <property type="match status" value="2"/>
</dbReference>
<evidence type="ECO:0000256" key="1">
    <source>
        <dbReference type="ARBA" id="ARBA00004365"/>
    </source>
</evidence>
<keyword evidence="7" id="KW-1185">Reference proteome</keyword>
<dbReference type="RefSeq" id="WP_145180999.1">
    <property type="nucleotide sequence ID" value="NZ_CP036266.1"/>
</dbReference>
<dbReference type="GO" id="GO:0005198">
    <property type="term" value="F:structural molecule activity"/>
    <property type="evidence" value="ECO:0007669"/>
    <property type="project" value="InterPro"/>
</dbReference>
<evidence type="ECO:0000259" key="4">
    <source>
        <dbReference type="Pfam" id="PF00669"/>
    </source>
</evidence>
<protein>
    <submittedName>
        <fullName evidence="6">Flagellar hook-associated protein 3</fullName>
    </submittedName>
</protein>
<dbReference type="InterPro" id="IPR046358">
    <property type="entry name" value="Flagellin_C"/>
</dbReference>
<dbReference type="OrthoDB" id="225814at2"/>
<organism evidence="6 7">
    <name type="scientific">Gimesia chilikensis</name>
    <dbReference type="NCBI Taxonomy" id="2605989"/>
    <lineage>
        <taxon>Bacteria</taxon>
        <taxon>Pseudomonadati</taxon>
        <taxon>Planctomycetota</taxon>
        <taxon>Planctomycetia</taxon>
        <taxon>Planctomycetales</taxon>
        <taxon>Planctomycetaceae</taxon>
        <taxon>Gimesia</taxon>
    </lineage>
</organism>
<dbReference type="GO" id="GO:0071973">
    <property type="term" value="P:bacterial-type flagellum-dependent cell motility"/>
    <property type="evidence" value="ECO:0007669"/>
    <property type="project" value="InterPro"/>
</dbReference>
<dbReference type="EMBL" id="CP036266">
    <property type="protein sequence ID" value="QDT19104.1"/>
    <property type="molecule type" value="Genomic_DNA"/>
</dbReference>
<dbReference type="InterPro" id="IPR001492">
    <property type="entry name" value="Flagellin"/>
</dbReference>
<name>A0A517PI95_9PLAN</name>
<reference evidence="6 7" key="1">
    <citation type="submission" date="2019-02" db="EMBL/GenBank/DDBJ databases">
        <title>Deep-cultivation of Planctomycetes and their phenomic and genomic characterization uncovers novel biology.</title>
        <authorList>
            <person name="Wiegand S."/>
            <person name="Jogler M."/>
            <person name="Boedeker C."/>
            <person name="Pinto D."/>
            <person name="Vollmers J."/>
            <person name="Rivas-Marin E."/>
            <person name="Kohn T."/>
            <person name="Peeters S.H."/>
            <person name="Heuer A."/>
            <person name="Rast P."/>
            <person name="Oberbeckmann S."/>
            <person name="Bunk B."/>
            <person name="Jeske O."/>
            <person name="Meyerdierks A."/>
            <person name="Storesund J.E."/>
            <person name="Kallscheuer N."/>
            <person name="Luecker S."/>
            <person name="Lage O.M."/>
            <person name="Pohl T."/>
            <person name="Merkel B.J."/>
            <person name="Hornburger P."/>
            <person name="Mueller R.-W."/>
            <person name="Bruemmer F."/>
            <person name="Labrenz M."/>
            <person name="Spormann A.M."/>
            <person name="Op den Camp H."/>
            <person name="Overmann J."/>
            <person name="Amann R."/>
            <person name="Jetten M.S.M."/>
            <person name="Mascher T."/>
            <person name="Medema M.H."/>
            <person name="Devos D.P."/>
            <person name="Kaster A.-K."/>
            <person name="Ovreas L."/>
            <person name="Rohde M."/>
            <person name="Galperin M.Y."/>
            <person name="Jogler C."/>
        </authorList>
    </citation>
    <scope>NUCLEOTIDE SEQUENCE [LARGE SCALE GENOMIC DNA]</scope>
    <source>
        <strain evidence="6 7">HG66A1</strain>
    </source>
</reference>
<comment type="similarity">
    <text evidence="2">Belongs to the bacterial flagellin family.</text>
</comment>
<evidence type="ECO:0000256" key="2">
    <source>
        <dbReference type="ARBA" id="ARBA00005709"/>
    </source>
</evidence>
<dbReference type="PANTHER" id="PTHR42792">
    <property type="entry name" value="FLAGELLIN"/>
    <property type="match status" value="1"/>
</dbReference>
<dbReference type="InterPro" id="IPR013384">
    <property type="entry name" value="Flagell_FlgL"/>
</dbReference>
<dbReference type="Proteomes" id="UP000320421">
    <property type="component" value="Chromosome"/>
</dbReference>
<dbReference type="Pfam" id="PF00669">
    <property type="entry name" value="Flagellin_N"/>
    <property type="match status" value="1"/>
</dbReference>
<dbReference type="Gene3D" id="1.20.1330.10">
    <property type="entry name" value="f41 fragment of flagellin, N-terminal domain"/>
    <property type="match status" value="2"/>
</dbReference>
<dbReference type="PANTHER" id="PTHR42792:SF1">
    <property type="entry name" value="FLAGELLAR HOOK-ASSOCIATED PROTEIN 3"/>
    <property type="match status" value="1"/>
</dbReference>
<dbReference type="AlphaFoldDB" id="A0A517PI95"/>
<accession>A0A517PI95</accession>
<keyword evidence="6" id="KW-0282">Flagellum</keyword>
<feature type="domain" description="Flagellin C-terminal" evidence="5">
    <location>
        <begin position="673"/>
        <end position="753"/>
    </location>
</feature>
<dbReference type="NCBIfam" id="TIGR02550">
    <property type="entry name" value="flagell_flgL"/>
    <property type="match status" value="1"/>
</dbReference>
<evidence type="ECO:0000256" key="3">
    <source>
        <dbReference type="ARBA" id="ARBA00023143"/>
    </source>
</evidence>
<comment type="subcellular location">
    <subcellularLocation>
        <location evidence="1">Bacterial flagellum</location>
    </subcellularLocation>
</comment>